<gene>
    <name evidence="1" type="ORF">AYI68_g5062</name>
</gene>
<evidence type="ECO:0000313" key="2">
    <source>
        <dbReference type="Proteomes" id="UP000187455"/>
    </source>
</evidence>
<sequence>MSLKTILKKFEKKKKTYRKDYYPNYNKLLCRTTSCVPTDKGFNLPTERPPLELLQVGWMTEVTCSHELSSLSMNCCSLKLLSS</sequence>
<name>A0A1R0GVD1_9FUNG</name>
<reference evidence="1 2" key="1">
    <citation type="journal article" date="2016" name="Mol. Biol. Evol.">
        <title>Genome-Wide Survey of Gut Fungi (Harpellales) Reveals the First Horizontally Transferred Ubiquitin Gene from a Mosquito Host.</title>
        <authorList>
            <person name="Wang Y."/>
            <person name="White M.M."/>
            <person name="Kvist S."/>
            <person name="Moncalvo J.M."/>
        </authorList>
    </citation>
    <scope>NUCLEOTIDE SEQUENCE [LARGE SCALE GENOMIC DNA]</scope>
    <source>
        <strain evidence="1 2">ALG-7-W6</strain>
    </source>
</reference>
<dbReference type="OrthoDB" id="10524344at2759"/>
<comment type="caution">
    <text evidence="1">The sequence shown here is derived from an EMBL/GenBank/DDBJ whole genome shotgun (WGS) entry which is preliminary data.</text>
</comment>
<proteinExistence type="predicted"/>
<accession>A0A1R0GVD1</accession>
<dbReference type="Proteomes" id="UP000187455">
    <property type="component" value="Unassembled WGS sequence"/>
</dbReference>
<dbReference type="EMBL" id="LSSL01003080">
    <property type="protein sequence ID" value="OLY80837.1"/>
    <property type="molecule type" value="Genomic_DNA"/>
</dbReference>
<organism evidence="1 2">
    <name type="scientific">Smittium mucronatum</name>
    <dbReference type="NCBI Taxonomy" id="133383"/>
    <lineage>
        <taxon>Eukaryota</taxon>
        <taxon>Fungi</taxon>
        <taxon>Fungi incertae sedis</taxon>
        <taxon>Zoopagomycota</taxon>
        <taxon>Kickxellomycotina</taxon>
        <taxon>Harpellomycetes</taxon>
        <taxon>Harpellales</taxon>
        <taxon>Legeriomycetaceae</taxon>
        <taxon>Smittium</taxon>
    </lineage>
</organism>
<dbReference type="AlphaFoldDB" id="A0A1R0GVD1"/>
<evidence type="ECO:0000313" key="1">
    <source>
        <dbReference type="EMBL" id="OLY80837.1"/>
    </source>
</evidence>
<keyword evidence="2" id="KW-1185">Reference proteome</keyword>
<protein>
    <submittedName>
        <fullName evidence="1">Uncharacterized protein</fullName>
    </submittedName>
</protein>